<evidence type="ECO:0000256" key="1">
    <source>
        <dbReference type="SAM" id="MobiDB-lite"/>
    </source>
</evidence>
<dbReference type="AlphaFoldDB" id="A0AAX4KTV5"/>
<dbReference type="PANTHER" id="PTHR43591:SF24">
    <property type="entry name" value="2-METHOXY-6-POLYPRENYL-1,4-BENZOQUINOL METHYLASE, MITOCHONDRIAL"/>
    <property type="match status" value="1"/>
</dbReference>
<organism evidence="2 3">
    <name type="scientific">Kwoniella europaea PYCC6329</name>
    <dbReference type="NCBI Taxonomy" id="1423913"/>
    <lineage>
        <taxon>Eukaryota</taxon>
        <taxon>Fungi</taxon>
        <taxon>Dikarya</taxon>
        <taxon>Basidiomycota</taxon>
        <taxon>Agaricomycotina</taxon>
        <taxon>Tremellomycetes</taxon>
        <taxon>Tremellales</taxon>
        <taxon>Cryptococcaceae</taxon>
        <taxon>Kwoniella</taxon>
    </lineage>
</organism>
<proteinExistence type="predicted"/>
<gene>
    <name evidence="2" type="ORF">V865_007115</name>
</gene>
<feature type="compositionally biased region" description="Polar residues" evidence="1">
    <location>
        <begin position="1"/>
        <end position="34"/>
    </location>
</feature>
<sequence>MNSNNTHQSQQPSVINTSFNMNSTHLPDGQSQMGYDSASDVTPGSPTGTFSTFSMTSTMNDRVFREDGGRRFQAQNDEQELERLECQHRVFKAVQAGVNYFAPVHGNLYDGARGLDIGCGTGVWTIEMALEFPNVEWIGTDLAPVQRDLDLPDNLHFAQNDITQGLPFPDDSFDFVHSRLLVMGVRNWKAIVDEILRVLKPGGMVVMIECDFPWGLPGVPEDQWAERAKGHCKFSDYLKMAVENRGYDPQAASRTISRLMRSSGKVRGVTQIESCLPLWGWSNDPHLRRAGEIMRADAEDIPNSVKIVIQDACEVPESIYQEIKRGYLADLGRPGAHTAVPIFHNYGWKI</sequence>
<feature type="region of interest" description="Disordered" evidence="1">
    <location>
        <begin position="1"/>
        <end position="53"/>
    </location>
</feature>
<dbReference type="KEGG" id="ker:91105916"/>
<dbReference type="PANTHER" id="PTHR43591">
    <property type="entry name" value="METHYLTRANSFERASE"/>
    <property type="match status" value="1"/>
</dbReference>
<dbReference type="Gene3D" id="3.40.50.150">
    <property type="entry name" value="Vaccinia Virus protein VP39"/>
    <property type="match status" value="1"/>
</dbReference>
<dbReference type="GeneID" id="91105916"/>
<reference evidence="2 3" key="1">
    <citation type="submission" date="2024-01" db="EMBL/GenBank/DDBJ databases">
        <title>Comparative genomics of Cryptococcus and Kwoniella reveals pathogenesis evolution and contrasting modes of karyotype evolution via chromosome fusion or intercentromeric recombination.</title>
        <authorList>
            <person name="Coelho M.A."/>
            <person name="David-Palma M."/>
            <person name="Shea T."/>
            <person name="Bowers K."/>
            <person name="McGinley-Smith S."/>
            <person name="Mohammad A.W."/>
            <person name="Gnirke A."/>
            <person name="Yurkov A.M."/>
            <person name="Nowrousian M."/>
            <person name="Sun S."/>
            <person name="Cuomo C.A."/>
            <person name="Heitman J."/>
        </authorList>
    </citation>
    <scope>NUCLEOTIDE SEQUENCE [LARGE SCALE GENOMIC DNA]</scope>
    <source>
        <strain evidence="2 3">PYCC6329</strain>
    </source>
</reference>
<keyword evidence="3" id="KW-1185">Reference proteome</keyword>
<feature type="compositionally biased region" description="Low complexity" evidence="1">
    <location>
        <begin position="42"/>
        <end position="53"/>
    </location>
</feature>
<name>A0AAX4KTV5_9TREE</name>
<evidence type="ECO:0000313" key="3">
    <source>
        <dbReference type="Proteomes" id="UP001358614"/>
    </source>
</evidence>
<evidence type="ECO:0008006" key="4">
    <source>
        <dbReference type="Google" id="ProtNLM"/>
    </source>
</evidence>
<dbReference type="Pfam" id="PF13489">
    <property type="entry name" value="Methyltransf_23"/>
    <property type="match status" value="1"/>
</dbReference>
<accession>A0AAX4KTV5</accession>
<dbReference type="GO" id="GO:0008168">
    <property type="term" value="F:methyltransferase activity"/>
    <property type="evidence" value="ECO:0007669"/>
    <property type="project" value="TreeGrafter"/>
</dbReference>
<dbReference type="EMBL" id="CP144090">
    <property type="protein sequence ID" value="WWD09000.1"/>
    <property type="molecule type" value="Genomic_DNA"/>
</dbReference>
<dbReference type="CDD" id="cd02440">
    <property type="entry name" value="AdoMet_MTases"/>
    <property type="match status" value="1"/>
</dbReference>
<dbReference type="Proteomes" id="UP001358614">
    <property type="component" value="Chromosome 2"/>
</dbReference>
<dbReference type="SUPFAM" id="SSF53335">
    <property type="entry name" value="S-adenosyl-L-methionine-dependent methyltransferases"/>
    <property type="match status" value="1"/>
</dbReference>
<dbReference type="RefSeq" id="XP_066086967.1">
    <property type="nucleotide sequence ID" value="XM_066230870.1"/>
</dbReference>
<protein>
    <recommendedName>
        <fullName evidence="4">Methyltransferase type 11 domain-containing protein</fullName>
    </recommendedName>
</protein>
<dbReference type="InterPro" id="IPR029063">
    <property type="entry name" value="SAM-dependent_MTases_sf"/>
</dbReference>
<evidence type="ECO:0000313" key="2">
    <source>
        <dbReference type="EMBL" id="WWD09000.1"/>
    </source>
</evidence>